<sequence>MWDVSKPSLLPQVVEEEEGQTPEVMVYEIFGFKGKTLPYSLAIVGSPGYEEIERDAIIRRRLSEILQVDHIGDVVVCLLMTAGESPQSSRLKNTYDSVKSLFRDQRDRCTIILITNSERTNPTNILQDLETTKIKYVKNDKRDPFYFLLNNRQHEDRTGNIDELEQAYKLSDKELGKFLKNLLRAGSGCGFSMKELSAAPSVKKTLIILDARRQDASRLR</sequence>
<dbReference type="Proteomes" id="UP001434883">
    <property type="component" value="Unassembled WGS sequence"/>
</dbReference>
<dbReference type="InterPro" id="IPR027417">
    <property type="entry name" value="P-loop_NTPase"/>
</dbReference>
<keyword evidence="2" id="KW-1185">Reference proteome</keyword>
<dbReference type="PANTHER" id="PTHR32046">
    <property type="entry name" value="G DOMAIN-CONTAINING PROTEIN"/>
    <property type="match status" value="1"/>
</dbReference>
<reference evidence="1 2" key="1">
    <citation type="submission" date="2021-06" db="EMBL/GenBank/DDBJ databases">
        <authorList>
            <person name="Palmer J.M."/>
        </authorList>
    </citation>
    <scope>NUCLEOTIDE SEQUENCE [LARGE SCALE GENOMIC DNA]</scope>
    <source>
        <strain evidence="1 2">XC_2019</strain>
        <tissue evidence="1">Muscle</tissue>
    </source>
</reference>
<organism evidence="1 2">
    <name type="scientific">Xenoophorus captivus</name>
    <dbReference type="NCBI Taxonomy" id="1517983"/>
    <lineage>
        <taxon>Eukaryota</taxon>
        <taxon>Metazoa</taxon>
        <taxon>Chordata</taxon>
        <taxon>Craniata</taxon>
        <taxon>Vertebrata</taxon>
        <taxon>Euteleostomi</taxon>
        <taxon>Actinopterygii</taxon>
        <taxon>Neopterygii</taxon>
        <taxon>Teleostei</taxon>
        <taxon>Neoteleostei</taxon>
        <taxon>Acanthomorphata</taxon>
        <taxon>Ovalentaria</taxon>
        <taxon>Atherinomorphae</taxon>
        <taxon>Cyprinodontiformes</taxon>
        <taxon>Goodeidae</taxon>
        <taxon>Xenoophorus</taxon>
    </lineage>
</organism>
<dbReference type="PANTHER" id="PTHR32046:SF11">
    <property type="entry name" value="IMMUNE-ASSOCIATED NUCLEOTIDE-BINDING PROTEIN 10-LIKE"/>
    <property type="match status" value="1"/>
</dbReference>
<evidence type="ECO:0008006" key="3">
    <source>
        <dbReference type="Google" id="ProtNLM"/>
    </source>
</evidence>
<name>A0ABV0QHF7_9TELE</name>
<evidence type="ECO:0000313" key="2">
    <source>
        <dbReference type="Proteomes" id="UP001434883"/>
    </source>
</evidence>
<dbReference type="Gene3D" id="3.40.50.300">
    <property type="entry name" value="P-loop containing nucleotide triphosphate hydrolases"/>
    <property type="match status" value="1"/>
</dbReference>
<comment type="caution">
    <text evidence="1">The sequence shown here is derived from an EMBL/GenBank/DDBJ whole genome shotgun (WGS) entry which is preliminary data.</text>
</comment>
<proteinExistence type="predicted"/>
<gene>
    <name evidence="1" type="ORF">XENOCAPTIV_004416</name>
</gene>
<protein>
    <recommendedName>
        <fullName evidence="3">AIG1-type G domain-containing protein</fullName>
    </recommendedName>
</protein>
<dbReference type="EMBL" id="JAHRIN010009870">
    <property type="protein sequence ID" value="MEQ2194893.1"/>
    <property type="molecule type" value="Genomic_DNA"/>
</dbReference>
<evidence type="ECO:0000313" key="1">
    <source>
        <dbReference type="EMBL" id="MEQ2194893.1"/>
    </source>
</evidence>
<accession>A0ABV0QHF7</accession>